<name>A0A7V8LST5_9MYCO</name>
<evidence type="ECO:0000313" key="6">
    <source>
        <dbReference type="Proteomes" id="UP000037962"/>
    </source>
</evidence>
<dbReference type="RefSeq" id="WP_043075749.1">
    <property type="nucleotide sequence ID" value="NZ_CP011530.1"/>
</dbReference>
<dbReference type="Proteomes" id="UP000037962">
    <property type="component" value="Unassembled WGS sequence"/>
</dbReference>
<keyword evidence="2" id="KW-0472">Membrane</keyword>
<dbReference type="KEGG" id="miz:BAB75_14050"/>
<keyword evidence="2" id="KW-0812">Transmembrane</keyword>
<accession>A0A7V8LST5</accession>
<evidence type="ECO:0000256" key="2">
    <source>
        <dbReference type="SAM" id="Phobius"/>
    </source>
</evidence>
<keyword evidence="2" id="KW-1133">Transmembrane helix</keyword>
<evidence type="ECO:0000313" key="4">
    <source>
        <dbReference type="EMBL" id="KPG34634.1"/>
    </source>
</evidence>
<feature type="compositionally biased region" description="Basic and acidic residues" evidence="1">
    <location>
        <begin position="1"/>
        <end position="10"/>
    </location>
</feature>
<dbReference type="Proteomes" id="UP000037843">
    <property type="component" value="Unassembled WGS sequence"/>
</dbReference>
<dbReference type="EMBL" id="LJFS01000010">
    <property type="protein sequence ID" value="KPG34634.1"/>
    <property type="molecule type" value="Genomic_DNA"/>
</dbReference>
<dbReference type="EMBL" id="LJFO01000002">
    <property type="protein sequence ID" value="KPG16563.1"/>
    <property type="molecule type" value="Genomic_DNA"/>
</dbReference>
<reference evidence="5 6" key="1">
    <citation type="submission" date="2015-09" db="EMBL/GenBank/DDBJ databases">
        <title>Genome Sequences of Mycobacterium immunogenum Isolates, Recuperated from a Chloraminated Drinking Water Distribution System Simulator Subjected to Episodes of Nitrification.</title>
        <authorList>
            <person name="Gomez-Alvarez V."/>
            <person name="Revetta R.P."/>
        </authorList>
    </citation>
    <scope>NUCLEOTIDE SEQUENCE [LARGE SCALE GENOMIC DNA]</scope>
    <source>
        <strain evidence="3 5">H008</strain>
        <strain evidence="4 6">H076</strain>
    </source>
</reference>
<feature type="compositionally biased region" description="Low complexity" evidence="1">
    <location>
        <begin position="16"/>
        <end position="31"/>
    </location>
</feature>
<feature type="region of interest" description="Disordered" evidence="1">
    <location>
        <begin position="69"/>
        <end position="139"/>
    </location>
</feature>
<feature type="compositionally biased region" description="Low complexity" evidence="1">
    <location>
        <begin position="120"/>
        <end position="133"/>
    </location>
</feature>
<sequence>MSNFDDKNESPESNVDAPAAGADAPSAPAPASRRRFATPWKIAGAVSAVAAAVVLAFGAGVWAGSEFFEGHEHEHSESRGSDRDDIERRHEDHKTHEGSEHRFRDDRANDRESDARTDRSSAPGASPTATATPTLPPRP</sequence>
<evidence type="ECO:0000313" key="3">
    <source>
        <dbReference type="EMBL" id="KPG16563.1"/>
    </source>
</evidence>
<dbReference type="AlphaFoldDB" id="A0A7V8LST5"/>
<dbReference type="GeneID" id="45764986"/>
<protein>
    <submittedName>
        <fullName evidence="3">Uncharacterized protein</fullName>
    </submittedName>
</protein>
<feature type="transmembrane region" description="Helical" evidence="2">
    <location>
        <begin position="42"/>
        <end position="63"/>
    </location>
</feature>
<organism evidence="3 5">
    <name type="scientific">Mycobacteroides immunogenum</name>
    <dbReference type="NCBI Taxonomy" id="83262"/>
    <lineage>
        <taxon>Bacteria</taxon>
        <taxon>Bacillati</taxon>
        <taxon>Actinomycetota</taxon>
        <taxon>Actinomycetes</taxon>
        <taxon>Mycobacteriales</taxon>
        <taxon>Mycobacteriaceae</taxon>
        <taxon>Mycobacteroides</taxon>
    </lineage>
</organism>
<feature type="region of interest" description="Disordered" evidence="1">
    <location>
        <begin position="1"/>
        <end position="34"/>
    </location>
</feature>
<evidence type="ECO:0000256" key="1">
    <source>
        <dbReference type="SAM" id="MobiDB-lite"/>
    </source>
</evidence>
<keyword evidence="6" id="KW-1185">Reference proteome</keyword>
<proteinExistence type="predicted"/>
<gene>
    <name evidence="3" type="ORF">AN908_06385</name>
    <name evidence="4" type="ORF">AN912_10530</name>
</gene>
<evidence type="ECO:0000313" key="5">
    <source>
        <dbReference type="Proteomes" id="UP000037843"/>
    </source>
</evidence>
<feature type="compositionally biased region" description="Basic and acidic residues" evidence="1">
    <location>
        <begin position="69"/>
        <end position="119"/>
    </location>
</feature>
<comment type="caution">
    <text evidence="3">The sequence shown here is derived from an EMBL/GenBank/DDBJ whole genome shotgun (WGS) entry which is preliminary data.</text>
</comment>